<evidence type="ECO:0000313" key="1">
    <source>
        <dbReference type="EMBL" id="SJN20364.1"/>
    </source>
</evidence>
<dbReference type="InterPro" id="IPR011004">
    <property type="entry name" value="Trimer_LpxA-like_sf"/>
</dbReference>
<proteinExistence type="predicted"/>
<dbReference type="InterPro" id="IPR050179">
    <property type="entry name" value="Trans_hexapeptide_repeat"/>
</dbReference>
<evidence type="ECO:0000313" key="2">
    <source>
        <dbReference type="Proteomes" id="UP000188342"/>
    </source>
</evidence>
<dbReference type="Pfam" id="PF14602">
    <property type="entry name" value="Hexapep_2"/>
    <property type="match status" value="1"/>
</dbReference>
<dbReference type="SUPFAM" id="SSF51161">
    <property type="entry name" value="Trimeric LpxA-like enzymes"/>
    <property type="match status" value="1"/>
</dbReference>
<dbReference type="AlphaFoldDB" id="A0A1R4ILA7"/>
<organism evidence="1 2">
    <name type="scientific">Luteococcus japonicus LSP_Lj1</name>
    <dbReference type="NCBI Taxonomy" id="1255658"/>
    <lineage>
        <taxon>Bacteria</taxon>
        <taxon>Bacillati</taxon>
        <taxon>Actinomycetota</taxon>
        <taxon>Actinomycetes</taxon>
        <taxon>Propionibacteriales</taxon>
        <taxon>Propionibacteriaceae</taxon>
        <taxon>Luteococcus</taxon>
    </lineage>
</organism>
<keyword evidence="2" id="KW-1185">Reference proteome</keyword>
<dbReference type="PANTHER" id="PTHR43300">
    <property type="entry name" value="ACETYLTRANSFERASE"/>
    <property type="match status" value="1"/>
</dbReference>
<name>A0A1R4ILA7_9ACTN</name>
<dbReference type="EC" id="2.3.1.89" evidence="1"/>
<keyword evidence="1" id="KW-0808">Transferase</keyword>
<dbReference type="Gene3D" id="2.160.10.10">
    <property type="entry name" value="Hexapeptide repeat proteins"/>
    <property type="match status" value="1"/>
</dbReference>
<keyword evidence="1" id="KW-0012">Acyltransferase</keyword>
<dbReference type="EMBL" id="FUKQ01000010">
    <property type="protein sequence ID" value="SJN20364.1"/>
    <property type="molecule type" value="Genomic_DNA"/>
</dbReference>
<dbReference type="InterPro" id="IPR001451">
    <property type="entry name" value="Hexapep"/>
</dbReference>
<dbReference type="Pfam" id="PF00132">
    <property type="entry name" value="Hexapep"/>
    <property type="match status" value="2"/>
</dbReference>
<protein>
    <submittedName>
        <fullName evidence="1">2,3,4,5-tetrahydropyridine-2,6-dicarboxylate N-acetyltransferase</fullName>
        <ecNumber evidence="1">2.3.1.89</ecNumber>
    </submittedName>
</protein>
<dbReference type="GO" id="GO:0047200">
    <property type="term" value="F:tetrahydrodipicolinate N-acetyltransferase activity"/>
    <property type="evidence" value="ECO:0007669"/>
    <property type="project" value="UniProtKB-EC"/>
</dbReference>
<dbReference type="STRING" id="1255658.FM114_02320"/>
<dbReference type="PANTHER" id="PTHR43300:SF4">
    <property type="entry name" value="ACYL-[ACYL-CARRIER-PROTEIN]--UDP-N-ACETYLGLUCOSAMINE O-ACYLTRANSFERASE"/>
    <property type="match status" value="1"/>
</dbReference>
<reference evidence="1 2" key="1">
    <citation type="submission" date="2017-02" db="EMBL/GenBank/DDBJ databases">
        <authorList>
            <person name="Peterson S.W."/>
        </authorList>
    </citation>
    <scope>NUCLEOTIDE SEQUENCE [LARGE SCALE GENOMIC DNA]</scope>
    <source>
        <strain evidence="1 2">LSP_Lj1</strain>
    </source>
</reference>
<dbReference type="Proteomes" id="UP000188342">
    <property type="component" value="Unassembled WGS sequence"/>
</dbReference>
<accession>A0A1R4ILA7</accession>
<dbReference type="CDD" id="cd03358">
    <property type="entry name" value="LbH_WxcM_N_like"/>
    <property type="match status" value="1"/>
</dbReference>
<gene>
    <name evidence="1" type="ORF">FM114_02320</name>
</gene>
<sequence>MSNVRIQPTADMDEGVTIGDGSSIWHLAQVRHGAELGQNVIVGRGAYIGEGVHVGNNCKIQNYALVYEPAYLEDGVFIGPAVVLTNDHFPRAINPDGTVKSASDWEPVGVTLKEGCSIGARSTCVAPVTVGRWATVAAGSVVVKDVPDYALVAGVPARRIKWVGRSGFPLVEDGTDANGKKQFRDEKTGDVFVEDNETLTLVSEASATTNTEEAK</sequence>